<keyword evidence="3" id="KW-0963">Cytoplasm</keyword>
<protein>
    <submittedName>
        <fullName evidence="7">Peptide chain release factor 1</fullName>
    </submittedName>
</protein>
<evidence type="ECO:0000256" key="1">
    <source>
        <dbReference type="ARBA" id="ARBA00004496"/>
    </source>
</evidence>
<dbReference type="GO" id="GO:0003747">
    <property type="term" value="F:translation release factor activity"/>
    <property type="evidence" value="ECO:0007669"/>
    <property type="project" value="InterPro"/>
</dbReference>
<feature type="compositionally biased region" description="Polar residues" evidence="5">
    <location>
        <begin position="285"/>
        <end position="295"/>
    </location>
</feature>
<dbReference type="OrthoDB" id="8707547at2759"/>
<dbReference type="PANTHER" id="PTHR13105">
    <property type="entry name" value="MYELOID LEUKEMIA FACTOR"/>
    <property type="match status" value="1"/>
</dbReference>
<evidence type="ECO:0000256" key="3">
    <source>
        <dbReference type="ARBA" id="ARBA00022490"/>
    </source>
</evidence>
<reference evidence="8" key="1">
    <citation type="journal article" date="2019" name="Curr. Biol.">
        <title>Genome Sequence of Striga asiatica Provides Insight into the Evolution of Plant Parasitism.</title>
        <authorList>
            <person name="Yoshida S."/>
            <person name="Kim S."/>
            <person name="Wafula E.K."/>
            <person name="Tanskanen J."/>
            <person name="Kim Y.M."/>
            <person name="Honaas L."/>
            <person name="Yang Z."/>
            <person name="Spallek T."/>
            <person name="Conn C.E."/>
            <person name="Ichihashi Y."/>
            <person name="Cheong K."/>
            <person name="Cui S."/>
            <person name="Der J.P."/>
            <person name="Gundlach H."/>
            <person name="Jiao Y."/>
            <person name="Hori C."/>
            <person name="Ishida J.K."/>
            <person name="Kasahara H."/>
            <person name="Kiba T."/>
            <person name="Kim M.S."/>
            <person name="Koo N."/>
            <person name="Laohavisit A."/>
            <person name="Lee Y.H."/>
            <person name="Lumba S."/>
            <person name="McCourt P."/>
            <person name="Mortimer J.C."/>
            <person name="Mutuku J.M."/>
            <person name="Nomura T."/>
            <person name="Sasaki-Sekimoto Y."/>
            <person name="Seto Y."/>
            <person name="Wang Y."/>
            <person name="Wakatake T."/>
            <person name="Sakakibara H."/>
            <person name="Demura T."/>
            <person name="Yamaguchi S."/>
            <person name="Yoneyama K."/>
            <person name="Manabe R.I."/>
            <person name="Nelson D.C."/>
            <person name="Schulman A.H."/>
            <person name="Timko M.P."/>
            <person name="dePamphilis C.W."/>
            <person name="Choi D."/>
            <person name="Shirasu K."/>
        </authorList>
    </citation>
    <scope>NUCLEOTIDE SEQUENCE [LARGE SCALE GENOMIC DNA]</scope>
    <source>
        <strain evidence="8">cv. UVA1</strain>
    </source>
</reference>
<comment type="similarity">
    <text evidence="2">Belongs to the MLF family.</text>
</comment>
<dbReference type="Pfam" id="PF10248">
    <property type="entry name" value="Mlf1IP"/>
    <property type="match status" value="1"/>
</dbReference>
<feature type="compositionally biased region" description="Basic residues" evidence="5">
    <location>
        <begin position="569"/>
        <end position="582"/>
    </location>
</feature>
<dbReference type="InterPro" id="IPR019376">
    <property type="entry name" value="Myeloid_leukemia_factor"/>
</dbReference>
<dbReference type="SUPFAM" id="SSF110916">
    <property type="entry name" value="Peptidyl-tRNA hydrolase domain-like"/>
    <property type="match status" value="1"/>
</dbReference>
<dbReference type="EMBL" id="BKCP01002225">
    <property type="protein sequence ID" value="GER27997.1"/>
    <property type="molecule type" value="Genomic_DNA"/>
</dbReference>
<keyword evidence="8" id="KW-1185">Reference proteome</keyword>
<dbReference type="Proteomes" id="UP000325081">
    <property type="component" value="Unassembled WGS sequence"/>
</dbReference>
<keyword evidence="4" id="KW-0597">Phosphoprotein</keyword>
<proteinExistence type="inferred from homology"/>
<feature type="region of interest" description="Disordered" evidence="5">
    <location>
        <begin position="283"/>
        <end position="321"/>
    </location>
</feature>
<organism evidence="7 8">
    <name type="scientific">Striga asiatica</name>
    <name type="common">Asiatic witchweed</name>
    <name type="synonym">Buchnera asiatica</name>
    <dbReference type="NCBI Taxonomy" id="4170"/>
    <lineage>
        <taxon>Eukaryota</taxon>
        <taxon>Viridiplantae</taxon>
        <taxon>Streptophyta</taxon>
        <taxon>Embryophyta</taxon>
        <taxon>Tracheophyta</taxon>
        <taxon>Spermatophyta</taxon>
        <taxon>Magnoliopsida</taxon>
        <taxon>eudicotyledons</taxon>
        <taxon>Gunneridae</taxon>
        <taxon>Pentapetalae</taxon>
        <taxon>asterids</taxon>
        <taxon>lamiids</taxon>
        <taxon>Lamiales</taxon>
        <taxon>Orobanchaceae</taxon>
        <taxon>Buchnereae</taxon>
        <taxon>Striga</taxon>
    </lineage>
</organism>
<dbReference type="Gene3D" id="3.30.160.20">
    <property type="match status" value="1"/>
</dbReference>
<evidence type="ECO:0000313" key="7">
    <source>
        <dbReference type="EMBL" id="GER27997.1"/>
    </source>
</evidence>
<evidence type="ECO:0000259" key="6">
    <source>
        <dbReference type="PROSITE" id="PS00745"/>
    </source>
</evidence>
<feature type="region of interest" description="Disordered" evidence="5">
    <location>
        <begin position="67"/>
        <end position="134"/>
    </location>
</feature>
<accession>A0A5A7P5N8</accession>
<dbReference type="NCBIfam" id="NF006718">
    <property type="entry name" value="PRK09256.1"/>
    <property type="match status" value="1"/>
</dbReference>
<feature type="compositionally biased region" description="Basic and acidic residues" evidence="5">
    <location>
        <begin position="95"/>
        <end position="104"/>
    </location>
</feature>
<gene>
    <name evidence="7" type="ORF">STAS_03755</name>
</gene>
<comment type="subcellular location">
    <subcellularLocation>
        <location evidence="1">Cytoplasm</location>
    </subcellularLocation>
</comment>
<dbReference type="PROSITE" id="PS00745">
    <property type="entry name" value="RF_PROK_I"/>
    <property type="match status" value="1"/>
</dbReference>
<evidence type="ECO:0000313" key="8">
    <source>
        <dbReference type="Proteomes" id="UP000325081"/>
    </source>
</evidence>
<comment type="caution">
    <text evidence="7">The sequence shown here is derived from an EMBL/GenBank/DDBJ whole genome shotgun (WGS) entry which is preliminary data.</text>
</comment>
<dbReference type="GO" id="GO:0005737">
    <property type="term" value="C:cytoplasm"/>
    <property type="evidence" value="ECO:0007669"/>
    <property type="project" value="UniProtKB-SubCell"/>
</dbReference>
<dbReference type="InterPro" id="IPR000352">
    <property type="entry name" value="Pep_chain_release_fac_I"/>
</dbReference>
<evidence type="ECO:0000256" key="4">
    <source>
        <dbReference type="ARBA" id="ARBA00022553"/>
    </source>
</evidence>
<evidence type="ECO:0000256" key="2">
    <source>
        <dbReference type="ARBA" id="ARBA00008332"/>
    </source>
</evidence>
<evidence type="ECO:0000256" key="5">
    <source>
        <dbReference type="SAM" id="MobiDB-lite"/>
    </source>
</evidence>
<feature type="domain" description="Prokaryotic-type class I peptide chain release factors" evidence="6">
    <location>
        <begin position="464"/>
        <end position="480"/>
    </location>
</feature>
<dbReference type="Pfam" id="PF00472">
    <property type="entry name" value="RF-1"/>
    <property type="match status" value="1"/>
</dbReference>
<feature type="region of interest" description="Disordered" evidence="5">
    <location>
        <begin position="563"/>
        <end position="589"/>
    </location>
</feature>
<name>A0A5A7P5N8_STRAF</name>
<sequence>MQQGRDPFFGFGDPFGNFGGQRSLISSFFGGRDPFDDPFFTRPFGSMFESSIFGSNGGPYMNPLSYGYLEHQPTQPNASRGPVIEELNSDDEVDAKENGKDKKENPRKHGRSGKEPFVENHDDEETEQKSKHMARQNEIYQMQSARSQPQSHSFSYQSTTISYGGANGAYYTSSRTRRSGSDGLTFEECKEADSSTRQATHRVSRGIHDKGHSLTRKLNSDGHVDTMQTLHNLNEDELGGFEEAWKGNARKYLPGLGERFTNQDGKVFGSGYQNRLGRDGWALPSTYSSSNQGSSKPDIGGMAGAPRHSAKAKADGSGPSRIRSNRSGHFYLEWNVSAFLMTDAKNYITKLRVFLMYLHIVAALLMNSTTESKAGSAGLLPPAFFRPIWPVIGYKRLCVRAPARFYAVRCSSTKSGAGEKNSPARLAEVQRLLHEAEERFKAAGGGAEPIPQIKLDHVTVSYARSGGPGGQNVNKVNTKVDMRFNVKNAHWLSERVREKIMQMEKNRINRDGELVISSTKTRTQKGNTEDALAKIQAIIDAASYVPPPPSAETVKKIAKLSAAGEQKRLDKKKALSHKKAQRRSRDSWD</sequence>
<dbReference type="AlphaFoldDB" id="A0A5A7P5N8"/>
<dbReference type="FunFam" id="3.30.160.20:FF:000046">
    <property type="entry name" value="Peptidyl-tRNA hydrolase ICT1"/>
    <property type="match status" value="1"/>
</dbReference>